<accession>A0A2Z2NMR1</accession>
<name>A0A2Z2NMR1_9GAMM</name>
<keyword evidence="4 5" id="KW-0472">Membrane</keyword>
<evidence type="ECO:0000256" key="4">
    <source>
        <dbReference type="ARBA" id="ARBA00023136"/>
    </source>
</evidence>
<gene>
    <name evidence="7" type="primary">lapA</name>
    <name evidence="7" type="ORF">IMCC3135_04525</name>
</gene>
<sequence length="63" mass="7158">MILFLLVLIFGAQNVGLVDIHFLRWRFEIPRSVLISIVLLVGVFIGWSARTLGDVFKCKPKNS</sequence>
<dbReference type="InterPro" id="IPR010445">
    <property type="entry name" value="LapA_dom"/>
</dbReference>
<dbReference type="EMBL" id="CP018632">
    <property type="protein sequence ID" value="ASJ71018.1"/>
    <property type="molecule type" value="Genomic_DNA"/>
</dbReference>
<reference evidence="7 8" key="1">
    <citation type="submission" date="2016-12" db="EMBL/GenBank/DDBJ databases">
        <authorList>
            <person name="Song W.-J."/>
            <person name="Kurnit D.M."/>
        </authorList>
    </citation>
    <scope>NUCLEOTIDE SEQUENCE [LARGE SCALE GENOMIC DNA]</scope>
    <source>
        <strain evidence="7 8">IMCC3135</strain>
    </source>
</reference>
<evidence type="ECO:0000256" key="5">
    <source>
        <dbReference type="SAM" id="Phobius"/>
    </source>
</evidence>
<dbReference type="GO" id="GO:0005886">
    <property type="term" value="C:plasma membrane"/>
    <property type="evidence" value="ECO:0007669"/>
    <property type="project" value="InterPro"/>
</dbReference>
<evidence type="ECO:0000256" key="1">
    <source>
        <dbReference type="ARBA" id="ARBA00022475"/>
    </source>
</evidence>
<evidence type="ECO:0000313" key="8">
    <source>
        <dbReference type="Proteomes" id="UP000250079"/>
    </source>
</evidence>
<keyword evidence="8" id="KW-1185">Reference proteome</keyword>
<proteinExistence type="predicted"/>
<keyword evidence="2 5" id="KW-0812">Transmembrane</keyword>
<evidence type="ECO:0000259" key="6">
    <source>
        <dbReference type="Pfam" id="PF06305"/>
    </source>
</evidence>
<feature type="domain" description="Lipopolysaccharide assembly protein A" evidence="6">
    <location>
        <begin position="13"/>
        <end position="49"/>
    </location>
</feature>
<keyword evidence="1" id="KW-1003">Cell membrane</keyword>
<organism evidence="7 8">
    <name type="scientific">Granulosicoccus antarcticus IMCC3135</name>
    <dbReference type="NCBI Taxonomy" id="1192854"/>
    <lineage>
        <taxon>Bacteria</taxon>
        <taxon>Pseudomonadati</taxon>
        <taxon>Pseudomonadota</taxon>
        <taxon>Gammaproteobacteria</taxon>
        <taxon>Chromatiales</taxon>
        <taxon>Granulosicoccaceae</taxon>
        <taxon>Granulosicoccus</taxon>
    </lineage>
</organism>
<dbReference type="AlphaFoldDB" id="A0A2Z2NMR1"/>
<dbReference type="Pfam" id="PF06305">
    <property type="entry name" value="LapA_dom"/>
    <property type="match status" value="1"/>
</dbReference>
<keyword evidence="3 5" id="KW-1133">Transmembrane helix</keyword>
<dbReference type="Proteomes" id="UP000250079">
    <property type="component" value="Chromosome"/>
</dbReference>
<evidence type="ECO:0000256" key="3">
    <source>
        <dbReference type="ARBA" id="ARBA00022989"/>
    </source>
</evidence>
<protein>
    <submittedName>
        <fullName evidence="7">Lipopolysaccharide assembly protein A</fullName>
    </submittedName>
</protein>
<evidence type="ECO:0000313" key="7">
    <source>
        <dbReference type="EMBL" id="ASJ71018.1"/>
    </source>
</evidence>
<dbReference type="KEGG" id="gai:IMCC3135_04525"/>
<feature type="transmembrane region" description="Helical" evidence="5">
    <location>
        <begin position="33"/>
        <end position="53"/>
    </location>
</feature>
<evidence type="ECO:0000256" key="2">
    <source>
        <dbReference type="ARBA" id="ARBA00022692"/>
    </source>
</evidence>